<proteinExistence type="inferred from homology"/>
<dbReference type="RefSeq" id="WP_095680751.1">
    <property type="nucleotide sequence ID" value="NZ_CP016768.2"/>
</dbReference>
<sequence length="277" mass="30565">MKQLFPSPSLSSFSVGPLTIHFYALCIITGIAAAIWLGRRRYANLGGNPDDVSEVAIWAVPFGIIGGRIYHVITSPAQYFGSNGNPIDALRIWEGGLGIWGAISLGAVGAYLYFRTHKTSLNFRQLLDSLAPGVVLAQAIGRIGNYFNQEVFGKPTELPWGLEIDPVNRPDGFESYATFHPTFLYELLWCLVVAVLLIKLPGFLKKITSNQGDVFTLYILGYTLGRVWIEGLRIDEANLILGLRLNIWVSLIVLVTASAYLIANKRRGNTKENHIPS</sequence>
<keyword evidence="5 7" id="KW-1133">Transmembrane helix</keyword>
<keyword evidence="6 7" id="KW-0472">Membrane</keyword>
<dbReference type="GO" id="GO:0005886">
    <property type="term" value="C:plasma membrane"/>
    <property type="evidence" value="ECO:0007669"/>
    <property type="project" value="UniProtKB-SubCell"/>
</dbReference>
<evidence type="ECO:0000256" key="7">
    <source>
        <dbReference type="HAMAP-Rule" id="MF_01147"/>
    </source>
</evidence>
<comment type="pathway">
    <text evidence="7">Protein modification; lipoprotein biosynthesis (diacylglyceryl transfer).</text>
</comment>
<evidence type="ECO:0000256" key="3">
    <source>
        <dbReference type="ARBA" id="ARBA00022679"/>
    </source>
</evidence>
<dbReference type="PANTHER" id="PTHR30589">
    <property type="entry name" value="PROLIPOPROTEIN DIACYLGLYCERYL TRANSFERASE"/>
    <property type="match status" value="1"/>
</dbReference>
<comment type="subcellular location">
    <subcellularLocation>
        <location evidence="7">Cell membrane</location>
        <topology evidence="7">Multi-pass membrane protein</topology>
    </subcellularLocation>
</comment>
<dbReference type="Proteomes" id="UP000217153">
    <property type="component" value="Chromosome"/>
</dbReference>
<evidence type="ECO:0000256" key="6">
    <source>
        <dbReference type="ARBA" id="ARBA00023136"/>
    </source>
</evidence>
<dbReference type="GO" id="GO:0008961">
    <property type="term" value="F:phosphatidylglycerol-prolipoprotein diacylglyceryl transferase activity"/>
    <property type="evidence" value="ECO:0007669"/>
    <property type="project" value="UniProtKB-UniRule"/>
</dbReference>
<feature type="transmembrane region" description="Helical" evidence="7">
    <location>
        <begin position="241"/>
        <end position="263"/>
    </location>
</feature>
<evidence type="ECO:0000313" key="8">
    <source>
        <dbReference type="EMBL" id="ASY09442.1"/>
    </source>
</evidence>
<reference evidence="9" key="1">
    <citation type="submission" date="2016-10" db="EMBL/GenBank/DDBJ databases">
        <title>High microdiversification within the ubiquitous acI lineage of Actinobacteria.</title>
        <authorList>
            <person name="Neuenschwander S.M."/>
            <person name="Salcher M."/>
            <person name="Ghai R."/>
            <person name="Pernthaler J."/>
        </authorList>
    </citation>
    <scope>NUCLEOTIDE SEQUENCE [LARGE SCALE GENOMIC DNA]</scope>
</reference>
<keyword evidence="9" id="KW-1185">Reference proteome</keyword>
<dbReference type="GO" id="GO:0042158">
    <property type="term" value="P:lipoprotein biosynthetic process"/>
    <property type="evidence" value="ECO:0007669"/>
    <property type="project" value="UniProtKB-UniRule"/>
</dbReference>
<feature type="transmembrane region" description="Helical" evidence="7">
    <location>
        <begin position="97"/>
        <end position="114"/>
    </location>
</feature>
<comment type="similarity">
    <text evidence="1 7">Belongs to the Lgt family.</text>
</comment>
<comment type="function">
    <text evidence="7">Catalyzes the transfer of the diacylglyceryl group from phosphatidylglycerol to the sulfhydryl group of the N-terminal cysteine of a prolipoprotein, the first step in the formation of mature lipoproteins.</text>
</comment>
<dbReference type="OrthoDB" id="871140at2"/>
<dbReference type="EMBL" id="CP016768">
    <property type="protein sequence ID" value="ASY09442.1"/>
    <property type="molecule type" value="Genomic_DNA"/>
</dbReference>
<keyword evidence="4 7" id="KW-0812">Transmembrane</keyword>
<dbReference type="UniPathway" id="UPA00664"/>
<keyword evidence="3 7" id="KW-0808">Transferase</keyword>
<feature type="binding site" evidence="7">
    <location>
        <position position="142"/>
    </location>
    <ligand>
        <name>a 1,2-diacyl-sn-glycero-3-phospho-(1'-sn-glycerol)</name>
        <dbReference type="ChEBI" id="CHEBI:64716"/>
    </ligand>
</feature>
<evidence type="ECO:0000256" key="4">
    <source>
        <dbReference type="ARBA" id="ARBA00022692"/>
    </source>
</evidence>
<feature type="transmembrane region" description="Helical" evidence="7">
    <location>
        <begin position="20"/>
        <end position="38"/>
    </location>
</feature>
<comment type="caution">
    <text evidence="7">Lacks conserved residue(s) required for the propagation of feature annotation.</text>
</comment>
<dbReference type="Pfam" id="PF01790">
    <property type="entry name" value="LGT"/>
    <property type="match status" value="1"/>
</dbReference>
<dbReference type="AlphaFoldDB" id="A0A249JY51"/>
<keyword evidence="2 7" id="KW-1003">Cell membrane</keyword>
<name>A0A249JY51_9ACTN</name>
<dbReference type="PANTHER" id="PTHR30589:SF0">
    <property type="entry name" value="PHOSPHATIDYLGLYCEROL--PROLIPOPROTEIN DIACYLGLYCERYL TRANSFERASE"/>
    <property type="match status" value="1"/>
</dbReference>
<dbReference type="PROSITE" id="PS01311">
    <property type="entry name" value="LGT"/>
    <property type="match status" value="1"/>
</dbReference>
<dbReference type="EC" id="2.5.1.145" evidence="7"/>
<keyword evidence="8" id="KW-0449">Lipoprotein</keyword>
<accession>A0A249JY51</accession>
<feature type="transmembrane region" description="Helical" evidence="7">
    <location>
        <begin position="183"/>
        <end position="200"/>
    </location>
</feature>
<evidence type="ECO:0000256" key="2">
    <source>
        <dbReference type="ARBA" id="ARBA00022475"/>
    </source>
</evidence>
<dbReference type="InterPro" id="IPR001640">
    <property type="entry name" value="Lgt"/>
</dbReference>
<dbReference type="KEGG" id="abam:B1s21122_03710"/>
<organism evidence="8 9">
    <name type="scientific">Candidatus Nanopelagicus limnae</name>
    <dbReference type="NCBI Taxonomy" id="1884634"/>
    <lineage>
        <taxon>Bacteria</taxon>
        <taxon>Bacillati</taxon>
        <taxon>Actinomycetota</taxon>
        <taxon>Actinomycetes</taxon>
        <taxon>Candidatus Nanopelagicales</taxon>
        <taxon>Candidatus Nanopelagicaceae</taxon>
        <taxon>Candidatus Nanopelagicus</taxon>
    </lineage>
</organism>
<evidence type="ECO:0000313" key="9">
    <source>
        <dbReference type="Proteomes" id="UP000217153"/>
    </source>
</evidence>
<comment type="catalytic activity">
    <reaction evidence="7">
        <text>L-cysteinyl-[prolipoprotein] + a 1,2-diacyl-sn-glycero-3-phospho-(1'-sn-glycerol) = an S-1,2-diacyl-sn-glyceryl-L-cysteinyl-[prolipoprotein] + sn-glycerol 1-phosphate + H(+)</text>
        <dbReference type="Rhea" id="RHEA:56712"/>
        <dbReference type="Rhea" id="RHEA-COMP:14679"/>
        <dbReference type="Rhea" id="RHEA-COMP:14680"/>
        <dbReference type="ChEBI" id="CHEBI:15378"/>
        <dbReference type="ChEBI" id="CHEBI:29950"/>
        <dbReference type="ChEBI" id="CHEBI:57685"/>
        <dbReference type="ChEBI" id="CHEBI:64716"/>
        <dbReference type="ChEBI" id="CHEBI:140658"/>
        <dbReference type="EC" id="2.5.1.145"/>
    </reaction>
</comment>
<protein>
    <recommendedName>
        <fullName evidence="7">Phosphatidylglycerol--prolipoprotein diacylglyceryl transferase</fullName>
        <ecNumber evidence="7">2.5.1.145</ecNumber>
    </recommendedName>
</protein>
<evidence type="ECO:0000256" key="5">
    <source>
        <dbReference type="ARBA" id="ARBA00022989"/>
    </source>
</evidence>
<dbReference type="HAMAP" id="MF_01147">
    <property type="entry name" value="Lgt"/>
    <property type="match status" value="1"/>
</dbReference>
<gene>
    <name evidence="7" type="primary">lgt</name>
    <name evidence="8" type="ORF">B1s21122_03710</name>
</gene>
<dbReference type="NCBIfam" id="TIGR00544">
    <property type="entry name" value="lgt"/>
    <property type="match status" value="1"/>
</dbReference>
<evidence type="ECO:0000256" key="1">
    <source>
        <dbReference type="ARBA" id="ARBA00007150"/>
    </source>
</evidence>